<evidence type="ECO:0000313" key="1">
    <source>
        <dbReference type="EMBL" id="MEX1660396.1"/>
    </source>
</evidence>
<organism evidence="1 2">
    <name type="scientific">Thioclava arctica</name>
    <dbReference type="NCBI Taxonomy" id="3238301"/>
    <lineage>
        <taxon>Bacteria</taxon>
        <taxon>Pseudomonadati</taxon>
        <taxon>Pseudomonadota</taxon>
        <taxon>Alphaproteobacteria</taxon>
        <taxon>Rhodobacterales</taxon>
        <taxon>Paracoccaceae</taxon>
        <taxon>Thioclava</taxon>
    </lineage>
</organism>
<reference evidence="1 2" key="1">
    <citation type="journal article" date="2011" name="Int. J. Syst. Evol. Microbiol.">
        <title>Zhongshania antarctica gen. nov., sp. nov. and Zhongshania guokunii sp. nov., gammaproteobacteria respectively isolated from coastal attached (fast) ice and surface seawater of the Antarctic.</title>
        <authorList>
            <person name="Li H.J."/>
            <person name="Zhang X.Y."/>
            <person name="Chen C.X."/>
            <person name="Zhang Y.J."/>
            <person name="Gao Z.M."/>
            <person name="Yu Y."/>
            <person name="Chen X.L."/>
            <person name="Chen B."/>
            <person name="Zhang Y.Z."/>
        </authorList>
    </citation>
    <scope>NUCLEOTIDE SEQUENCE [LARGE SCALE GENOMIC DNA]</scope>
    <source>
        <strain evidence="1 2">15-R06ZXC-3</strain>
    </source>
</reference>
<protein>
    <recommendedName>
        <fullName evidence="3">Transposase</fullName>
    </recommendedName>
</protein>
<comment type="caution">
    <text evidence="1">The sequence shown here is derived from an EMBL/GenBank/DDBJ whole genome shotgun (WGS) entry which is preliminary data.</text>
</comment>
<sequence>MLDKQLDLHRYRGFHRARADGRGWLELGKWVDRIRFLSFSGLGALRRNWGKGAGVGPECRRQVLIALSPRLGLPQETIFRALHRLMIYPESELFEPGAILGRLNAAQRPQFNAVTQSLARAKREIRSLLKRRVEVYRPKRL</sequence>
<name>A0ABV3TFK2_9RHOB</name>
<dbReference type="EMBL" id="JBFRYC010000001">
    <property type="protein sequence ID" value="MEX1660396.1"/>
    <property type="molecule type" value="Genomic_DNA"/>
</dbReference>
<evidence type="ECO:0000313" key="2">
    <source>
        <dbReference type="Proteomes" id="UP001557465"/>
    </source>
</evidence>
<accession>A0ABV3TFK2</accession>
<dbReference type="RefSeq" id="WP_368390727.1">
    <property type="nucleotide sequence ID" value="NZ_JBFRYC010000001.1"/>
</dbReference>
<keyword evidence="2" id="KW-1185">Reference proteome</keyword>
<gene>
    <name evidence="1" type="ORF">AB4874_01850</name>
</gene>
<dbReference type="Proteomes" id="UP001557465">
    <property type="component" value="Unassembled WGS sequence"/>
</dbReference>
<evidence type="ECO:0008006" key="3">
    <source>
        <dbReference type="Google" id="ProtNLM"/>
    </source>
</evidence>
<proteinExistence type="predicted"/>